<dbReference type="PANTHER" id="PTHR15431">
    <property type="entry name" value="FGFR1 ONCOGENE PARTNER/LISH DOMAIN-CONTAINING PROTEIN"/>
    <property type="match status" value="1"/>
</dbReference>
<keyword evidence="5" id="KW-0970">Cilium biogenesis/degradation</keyword>
<dbReference type="EMBL" id="ACPB03001813">
    <property type="status" value="NOT_ANNOTATED_CDS"/>
    <property type="molecule type" value="Genomic_DNA"/>
</dbReference>
<dbReference type="VEuPathDB" id="VectorBase:RPRC011841"/>
<evidence type="ECO:0000256" key="7">
    <source>
        <dbReference type="ARBA" id="ARBA00023273"/>
    </source>
</evidence>
<dbReference type="Pfam" id="PF09398">
    <property type="entry name" value="FOP_dimer"/>
    <property type="match status" value="1"/>
</dbReference>
<feature type="domain" description="FGFR1 oncogene partner (FOP) N-terminal dimerisation" evidence="8">
    <location>
        <begin position="52"/>
        <end position="117"/>
    </location>
</feature>
<evidence type="ECO:0000256" key="3">
    <source>
        <dbReference type="ARBA" id="ARBA00005385"/>
    </source>
</evidence>
<evidence type="ECO:0000256" key="5">
    <source>
        <dbReference type="ARBA" id="ARBA00022794"/>
    </source>
</evidence>
<protein>
    <submittedName>
        <fullName evidence="9">LisH domain-containing protein</fullName>
    </submittedName>
</protein>
<name>T1I6C2_RHOPR</name>
<organism evidence="9 10">
    <name type="scientific">Rhodnius prolixus</name>
    <name type="common">Triatomid bug</name>
    <dbReference type="NCBI Taxonomy" id="13249"/>
    <lineage>
        <taxon>Eukaryota</taxon>
        <taxon>Metazoa</taxon>
        <taxon>Ecdysozoa</taxon>
        <taxon>Arthropoda</taxon>
        <taxon>Hexapoda</taxon>
        <taxon>Insecta</taxon>
        <taxon>Pterygota</taxon>
        <taxon>Neoptera</taxon>
        <taxon>Paraneoptera</taxon>
        <taxon>Hemiptera</taxon>
        <taxon>Heteroptera</taxon>
        <taxon>Panheteroptera</taxon>
        <taxon>Cimicomorpha</taxon>
        <taxon>Reduviidae</taxon>
        <taxon>Triatominae</taxon>
        <taxon>Rhodnius</taxon>
    </lineage>
</organism>
<keyword evidence="10" id="KW-1185">Reference proteome</keyword>
<dbReference type="GO" id="GO:0005813">
    <property type="term" value="C:centrosome"/>
    <property type="evidence" value="ECO:0007669"/>
    <property type="project" value="UniProtKB-SubCell"/>
</dbReference>
<dbReference type="EnsemblMetazoa" id="RPRC011841-RA">
    <property type="protein sequence ID" value="RPRC011841-PA"/>
    <property type="gene ID" value="RPRC011841"/>
</dbReference>
<dbReference type="GO" id="GO:0034453">
    <property type="term" value="P:microtubule anchoring"/>
    <property type="evidence" value="ECO:0007669"/>
    <property type="project" value="InterPro"/>
</dbReference>
<evidence type="ECO:0000313" key="9">
    <source>
        <dbReference type="EnsemblMetazoa" id="RPRC011841-PA"/>
    </source>
</evidence>
<dbReference type="HOGENOM" id="CLU_119108_0_1_1"/>
<dbReference type="AlphaFoldDB" id="T1I6C2"/>
<dbReference type="SMART" id="SM00667">
    <property type="entry name" value="LisH"/>
    <property type="match status" value="1"/>
</dbReference>
<evidence type="ECO:0000256" key="1">
    <source>
        <dbReference type="ARBA" id="ARBA00004120"/>
    </source>
</evidence>
<dbReference type="RefSeq" id="XP_073998546.1">
    <property type="nucleotide sequence ID" value="XM_074142445.1"/>
</dbReference>
<keyword evidence="6" id="KW-0206">Cytoskeleton</keyword>
<evidence type="ECO:0000256" key="4">
    <source>
        <dbReference type="ARBA" id="ARBA00022490"/>
    </source>
</evidence>
<dbReference type="InterPro" id="IPR006594">
    <property type="entry name" value="LisH"/>
</dbReference>
<evidence type="ECO:0000256" key="2">
    <source>
        <dbReference type="ARBA" id="ARBA00004300"/>
    </source>
</evidence>
<sequence length="122" mass="14264">MNVITVLITYLKEKIMDSGKIHKIKSDLRHEILEILGISSLKKMKKPEQPPDIILLNNLIKEYLIWLGYSYTSYMLSSESGIPHWHKLMRREQMEADLNLVGSDFDNSRPLLLQLIQKVKNE</sequence>
<dbReference type="Proteomes" id="UP000015103">
    <property type="component" value="Unassembled WGS sequence"/>
</dbReference>
<comment type="subcellular location">
    <subcellularLocation>
        <location evidence="1">Cytoplasm</location>
        <location evidence="1">Cytoskeleton</location>
        <location evidence="1">Cilium basal body</location>
    </subcellularLocation>
    <subcellularLocation>
        <location evidence="2">Cytoplasm</location>
        <location evidence="2">Cytoskeleton</location>
        <location evidence="2">Microtubule organizing center</location>
        <location evidence="2">Centrosome</location>
    </subcellularLocation>
</comment>
<dbReference type="GO" id="GO:0030030">
    <property type="term" value="P:cell projection organization"/>
    <property type="evidence" value="ECO:0007669"/>
    <property type="project" value="UniProtKB-KW"/>
</dbReference>
<dbReference type="InParanoid" id="T1I6C2"/>
<dbReference type="PANTHER" id="PTHR15431:SF4">
    <property type="entry name" value="PROTEIN TONNEAU 1B"/>
    <property type="match status" value="1"/>
</dbReference>
<dbReference type="GeneID" id="141461402"/>
<accession>T1I6C2</accession>
<reference evidence="9" key="1">
    <citation type="submission" date="2015-05" db="UniProtKB">
        <authorList>
            <consortium name="EnsemblMetazoa"/>
        </authorList>
    </citation>
    <scope>IDENTIFICATION</scope>
</reference>
<keyword evidence="4" id="KW-0963">Cytoplasm</keyword>
<evidence type="ECO:0000256" key="6">
    <source>
        <dbReference type="ARBA" id="ARBA00023212"/>
    </source>
</evidence>
<keyword evidence="7" id="KW-0966">Cell projection</keyword>
<dbReference type="STRING" id="13249.T1I6C2"/>
<dbReference type="Gene3D" id="1.20.960.40">
    <property type="match status" value="1"/>
</dbReference>
<comment type="similarity">
    <text evidence="3">Belongs to the CEP43 family.</text>
</comment>
<dbReference type="InterPro" id="IPR018993">
    <property type="entry name" value="FOP_dimerisation-dom_N"/>
</dbReference>
<dbReference type="PROSITE" id="PS50896">
    <property type="entry name" value="LISH"/>
    <property type="match status" value="1"/>
</dbReference>
<evidence type="ECO:0000313" key="10">
    <source>
        <dbReference type="Proteomes" id="UP000015103"/>
    </source>
</evidence>
<evidence type="ECO:0000259" key="8">
    <source>
        <dbReference type="Pfam" id="PF09398"/>
    </source>
</evidence>
<proteinExistence type="inferred from homology"/>